<organism evidence="2 3">
    <name type="scientific">Frondihabitans sucicola</name>
    <dbReference type="NCBI Taxonomy" id="1268041"/>
    <lineage>
        <taxon>Bacteria</taxon>
        <taxon>Bacillati</taxon>
        <taxon>Actinomycetota</taxon>
        <taxon>Actinomycetes</taxon>
        <taxon>Micrococcales</taxon>
        <taxon>Microbacteriaceae</taxon>
        <taxon>Frondihabitans</taxon>
    </lineage>
</organism>
<keyword evidence="3" id="KW-1185">Reference proteome</keyword>
<reference evidence="3" key="1">
    <citation type="journal article" date="2019" name="Int. J. Syst. Evol. Microbiol.">
        <title>The Global Catalogue of Microorganisms (GCM) 10K type strain sequencing project: providing services to taxonomists for standard genome sequencing and annotation.</title>
        <authorList>
            <consortium name="The Broad Institute Genomics Platform"/>
            <consortium name="The Broad Institute Genome Sequencing Center for Infectious Disease"/>
            <person name="Wu L."/>
            <person name="Ma J."/>
        </authorList>
    </citation>
    <scope>NUCLEOTIDE SEQUENCE [LARGE SCALE GENOMIC DNA]</scope>
    <source>
        <strain evidence="3">NBRC 108728</strain>
    </source>
</reference>
<feature type="transmembrane region" description="Helical" evidence="1">
    <location>
        <begin position="16"/>
        <end position="38"/>
    </location>
</feature>
<dbReference type="Proteomes" id="UP001321486">
    <property type="component" value="Chromosome"/>
</dbReference>
<accession>A0ABM8GME2</accession>
<name>A0ABM8GME2_9MICO</name>
<evidence type="ECO:0000256" key="1">
    <source>
        <dbReference type="SAM" id="Phobius"/>
    </source>
</evidence>
<evidence type="ECO:0008006" key="4">
    <source>
        <dbReference type="Google" id="ProtNLM"/>
    </source>
</evidence>
<protein>
    <recommendedName>
        <fullName evidence="4">Bacterial Pleckstrin homology domain-containing protein</fullName>
    </recommendedName>
</protein>
<evidence type="ECO:0000313" key="3">
    <source>
        <dbReference type="Proteomes" id="UP001321486"/>
    </source>
</evidence>
<proteinExistence type="predicted"/>
<sequence>MAAAPDAWQTTVTSRVLSVTSVVLAAAAAVVLAYWLAVGQNVDLLVVVIALIVVAAFSASCARVRVTVGSTGVVVDSVVLGFPLAQFALDDIADAWVDLVSVGSWYGWGYRATLGASGVILQRGPGLVLSLVSGKEFTVTLPSAGAALAALEAAADARGV</sequence>
<keyword evidence="1" id="KW-0812">Transmembrane</keyword>
<evidence type="ECO:0000313" key="2">
    <source>
        <dbReference type="EMBL" id="BDZ49587.1"/>
    </source>
</evidence>
<gene>
    <name evidence="2" type="ORF">GCM10025867_18280</name>
</gene>
<dbReference type="EMBL" id="AP027732">
    <property type="protein sequence ID" value="BDZ49587.1"/>
    <property type="molecule type" value="Genomic_DNA"/>
</dbReference>
<feature type="transmembrane region" description="Helical" evidence="1">
    <location>
        <begin position="44"/>
        <end position="62"/>
    </location>
</feature>
<keyword evidence="1" id="KW-0472">Membrane</keyword>
<dbReference type="RefSeq" id="WP_286346345.1">
    <property type="nucleotide sequence ID" value="NZ_AP027732.1"/>
</dbReference>
<keyword evidence="1" id="KW-1133">Transmembrane helix</keyword>